<evidence type="ECO:0000313" key="3">
    <source>
        <dbReference type="Proteomes" id="UP000250572"/>
    </source>
</evidence>
<dbReference type="EMBL" id="NHOQ01001192">
    <property type="protein sequence ID" value="PWA26287.1"/>
    <property type="molecule type" value="Genomic_DNA"/>
</dbReference>
<reference evidence="2 3" key="1">
    <citation type="journal article" date="2018" name="G3 (Bethesda)">
        <title>A High-Quality Reference Genome for the Invasive Mosquitofish Gambusia affinis Using a Chicago Library.</title>
        <authorList>
            <person name="Hoffberg S.L."/>
            <person name="Troendle N.J."/>
            <person name="Glenn T.C."/>
            <person name="Mahmud O."/>
            <person name="Louha S."/>
            <person name="Chalopin D."/>
            <person name="Bennetzen J.L."/>
            <person name="Mauricio R."/>
        </authorList>
    </citation>
    <scope>NUCLEOTIDE SEQUENCE [LARGE SCALE GENOMIC DNA]</scope>
    <source>
        <strain evidence="2">NE01/NJP1002.9</strain>
        <tissue evidence="2">Muscle</tissue>
    </source>
</reference>
<keyword evidence="3" id="KW-1185">Reference proteome</keyword>
<dbReference type="Proteomes" id="UP000250572">
    <property type="component" value="Unassembled WGS sequence"/>
</dbReference>
<feature type="compositionally biased region" description="Acidic residues" evidence="1">
    <location>
        <begin position="146"/>
        <end position="155"/>
    </location>
</feature>
<feature type="compositionally biased region" description="Acidic residues" evidence="1">
    <location>
        <begin position="1"/>
        <end position="13"/>
    </location>
</feature>
<name>A0A315VSP5_GAMAF</name>
<feature type="region of interest" description="Disordered" evidence="1">
    <location>
        <begin position="135"/>
        <end position="155"/>
    </location>
</feature>
<gene>
    <name evidence="2" type="ORF">CCH79_00020337</name>
</gene>
<feature type="compositionally biased region" description="Basic and acidic residues" evidence="1">
    <location>
        <begin position="37"/>
        <end position="49"/>
    </location>
</feature>
<accession>A0A315VSP5</accession>
<proteinExistence type="predicted"/>
<protein>
    <submittedName>
        <fullName evidence="2">Uncharacterized protein</fullName>
    </submittedName>
</protein>
<organism evidence="2 3">
    <name type="scientific">Gambusia affinis</name>
    <name type="common">Western mosquitofish</name>
    <name type="synonym">Heterandria affinis</name>
    <dbReference type="NCBI Taxonomy" id="33528"/>
    <lineage>
        <taxon>Eukaryota</taxon>
        <taxon>Metazoa</taxon>
        <taxon>Chordata</taxon>
        <taxon>Craniata</taxon>
        <taxon>Vertebrata</taxon>
        <taxon>Euteleostomi</taxon>
        <taxon>Actinopterygii</taxon>
        <taxon>Neopterygii</taxon>
        <taxon>Teleostei</taxon>
        <taxon>Neoteleostei</taxon>
        <taxon>Acanthomorphata</taxon>
        <taxon>Ovalentaria</taxon>
        <taxon>Atherinomorphae</taxon>
        <taxon>Cyprinodontiformes</taxon>
        <taxon>Poeciliidae</taxon>
        <taxon>Poeciliinae</taxon>
        <taxon>Gambusia</taxon>
    </lineage>
</organism>
<feature type="region of interest" description="Disordered" evidence="1">
    <location>
        <begin position="1"/>
        <end position="49"/>
    </location>
</feature>
<evidence type="ECO:0000256" key="1">
    <source>
        <dbReference type="SAM" id="MobiDB-lite"/>
    </source>
</evidence>
<evidence type="ECO:0000313" key="2">
    <source>
        <dbReference type="EMBL" id="PWA26287.1"/>
    </source>
</evidence>
<dbReference type="AlphaFoldDB" id="A0A315VSP5"/>
<sequence length="155" mass="17259">MSDLVLEDLEEAQQEAQQEVPTVKEVDVAEPLTPMDGVKKEAGDGAHMEERSAAPLPHLPHSVSMRTQKFFQNRTRAGTEPPHELVPVPVLTSSPVRLQRLEAARVAEEMARQAAAEAVRQLEVERSARIVIETLPESNDQLPNILEEENEDEPE</sequence>
<comment type="caution">
    <text evidence="2">The sequence shown here is derived from an EMBL/GenBank/DDBJ whole genome shotgun (WGS) entry which is preliminary data.</text>
</comment>